<dbReference type="EMBL" id="BAABDM010000001">
    <property type="protein sequence ID" value="GAA4083174.1"/>
    <property type="molecule type" value="Genomic_DNA"/>
</dbReference>
<organism evidence="1 2">
    <name type="scientific">Zhongshania borealis</name>
    <dbReference type="NCBI Taxonomy" id="889488"/>
    <lineage>
        <taxon>Bacteria</taxon>
        <taxon>Pseudomonadati</taxon>
        <taxon>Pseudomonadota</taxon>
        <taxon>Gammaproteobacteria</taxon>
        <taxon>Cellvibrionales</taxon>
        <taxon>Spongiibacteraceae</taxon>
        <taxon>Zhongshania</taxon>
    </lineage>
</organism>
<keyword evidence="2" id="KW-1185">Reference proteome</keyword>
<protein>
    <submittedName>
        <fullName evidence="1">Uncharacterized protein</fullName>
    </submittedName>
</protein>
<evidence type="ECO:0000313" key="2">
    <source>
        <dbReference type="Proteomes" id="UP001500392"/>
    </source>
</evidence>
<accession>A0ABP7W7T2</accession>
<name>A0ABP7W7T2_9GAMM</name>
<dbReference type="RefSeq" id="WP_344931878.1">
    <property type="nucleotide sequence ID" value="NZ_BAABDM010000001.1"/>
</dbReference>
<sequence>MNNIKNACQQIKSPLAYFYRLVLLTLSIVSGNCLAQEWGVQTPNDITLPHDQKLGYQPTLSFCIERDTETGNYQAFNANQARFNQVWMDQNNAKQGSDAVHALIKMGIKRLYKSFYARSSGAKRYLPNEEGSIAVPKFSKYETDYRLHLRSDSVALGVAMAF</sequence>
<evidence type="ECO:0000313" key="1">
    <source>
        <dbReference type="EMBL" id="GAA4083174.1"/>
    </source>
</evidence>
<reference evidence="2" key="1">
    <citation type="journal article" date="2019" name="Int. J. Syst. Evol. Microbiol.">
        <title>The Global Catalogue of Microorganisms (GCM) 10K type strain sequencing project: providing services to taxonomists for standard genome sequencing and annotation.</title>
        <authorList>
            <consortium name="The Broad Institute Genomics Platform"/>
            <consortium name="The Broad Institute Genome Sequencing Center for Infectious Disease"/>
            <person name="Wu L."/>
            <person name="Ma J."/>
        </authorList>
    </citation>
    <scope>NUCLEOTIDE SEQUENCE [LARGE SCALE GENOMIC DNA]</scope>
    <source>
        <strain evidence="2">JCM 17304</strain>
    </source>
</reference>
<proteinExistence type="predicted"/>
<comment type="caution">
    <text evidence="1">The sequence shown here is derived from an EMBL/GenBank/DDBJ whole genome shotgun (WGS) entry which is preliminary data.</text>
</comment>
<dbReference type="Proteomes" id="UP001500392">
    <property type="component" value="Unassembled WGS sequence"/>
</dbReference>
<gene>
    <name evidence="1" type="ORF">GCM10022414_02370</name>
</gene>